<sequence>MNMHRRRWIRRALAVAAMVSTSFALGGLATPAAADPIKIRIGWSTMPGHMIPVLYSNPSVLKHYGKSYVVEPILFRGSTPQITAMAAGEIDMAAFAGTALAFAVNNAGLDVKVVADIIQDGVGDYHSDTFLVRADSGINKPEDLKGKRIGTNAIGSASDTGMRVLLLNKGLVDKRDYTSIEVAFPNIPAMIEEGKIDMGMVVQPMSDKLVKSGKFKVLYTIKDSVGPSELVFLTARNDFLQKNKQAVMDFFEDHVRAMRWFMDPKNKTEASALIGKFMKQPPENFDYMFTTADYYRDPFLIPNIPNLQSMVDASVKAGALPAPFQVAPKHVDLSFVEEAKRRIQASEGKTQ</sequence>
<dbReference type="InterPro" id="IPR006311">
    <property type="entry name" value="TAT_signal"/>
</dbReference>
<dbReference type="AlphaFoldDB" id="A0A974SHH6"/>
<accession>A0A974SHH6</accession>
<dbReference type="RefSeq" id="WP_203192244.1">
    <property type="nucleotide sequence ID" value="NZ_CP063362.1"/>
</dbReference>
<organism evidence="2 3">
    <name type="scientific">Xanthobacter dioxanivorans</name>
    <dbReference type="NCBI Taxonomy" id="2528964"/>
    <lineage>
        <taxon>Bacteria</taxon>
        <taxon>Pseudomonadati</taxon>
        <taxon>Pseudomonadota</taxon>
        <taxon>Alphaproteobacteria</taxon>
        <taxon>Hyphomicrobiales</taxon>
        <taxon>Xanthobacteraceae</taxon>
        <taxon>Xanthobacter</taxon>
    </lineage>
</organism>
<reference evidence="2 3" key="1">
    <citation type="submission" date="2020-10" db="EMBL/GenBank/DDBJ databases">
        <title>Degradation of 1,4-Dioxane by Xanthobacter sp. YN2, via a Novel Group-2 Soluble Di-Iron Monooxygenase.</title>
        <authorList>
            <person name="Ma F."/>
            <person name="Wang Y."/>
            <person name="Yang J."/>
            <person name="Guo H."/>
            <person name="Su D."/>
            <person name="Yu L."/>
        </authorList>
    </citation>
    <scope>NUCLEOTIDE SEQUENCE [LARGE SCALE GENOMIC DNA]</scope>
    <source>
        <strain evidence="2 3">YN2</strain>
    </source>
</reference>
<protein>
    <submittedName>
        <fullName evidence="2">ABC transporter substrate-binding protein</fullName>
    </submittedName>
</protein>
<dbReference type="Proteomes" id="UP000596427">
    <property type="component" value="Chromosome"/>
</dbReference>
<dbReference type="Gene3D" id="3.40.190.10">
    <property type="entry name" value="Periplasmic binding protein-like II"/>
    <property type="match status" value="2"/>
</dbReference>
<dbReference type="KEGG" id="xdi:EZH22_20125"/>
<dbReference type="EMBL" id="CP063362">
    <property type="protein sequence ID" value="QRG05377.1"/>
    <property type="molecule type" value="Genomic_DNA"/>
</dbReference>
<dbReference type="SUPFAM" id="SSF53850">
    <property type="entry name" value="Periplasmic binding protein-like II"/>
    <property type="match status" value="1"/>
</dbReference>
<keyword evidence="3" id="KW-1185">Reference proteome</keyword>
<feature type="chain" id="PRO_5036741417" evidence="1">
    <location>
        <begin position="35"/>
        <end position="351"/>
    </location>
</feature>
<keyword evidence="1" id="KW-0732">Signal</keyword>
<gene>
    <name evidence="2" type="ORF">EZH22_20125</name>
</gene>
<feature type="signal peptide" evidence="1">
    <location>
        <begin position="1"/>
        <end position="34"/>
    </location>
</feature>
<dbReference type="PROSITE" id="PS51318">
    <property type="entry name" value="TAT"/>
    <property type="match status" value="1"/>
</dbReference>
<name>A0A974SHH6_9HYPH</name>
<evidence type="ECO:0000313" key="3">
    <source>
        <dbReference type="Proteomes" id="UP000596427"/>
    </source>
</evidence>
<evidence type="ECO:0000313" key="2">
    <source>
        <dbReference type="EMBL" id="QRG05377.1"/>
    </source>
</evidence>
<proteinExistence type="predicted"/>
<dbReference type="Pfam" id="PF13379">
    <property type="entry name" value="NMT1_2"/>
    <property type="match status" value="1"/>
</dbReference>
<dbReference type="PANTHER" id="PTHR30024">
    <property type="entry name" value="ALIPHATIC SULFONATES-BINDING PROTEIN-RELATED"/>
    <property type="match status" value="1"/>
</dbReference>
<evidence type="ECO:0000256" key="1">
    <source>
        <dbReference type="SAM" id="SignalP"/>
    </source>
</evidence>